<name>A0A9P5K4P5_COLSI</name>
<proteinExistence type="predicted"/>
<gene>
    <name evidence="1" type="ORF">CGCSCA2_v007640</name>
</gene>
<accession>A0A9P5K4P5</accession>
<dbReference type="EMBL" id="QPMT01000023">
    <property type="protein sequence ID" value="KAF4858077.1"/>
    <property type="molecule type" value="Genomic_DNA"/>
</dbReference>
<comment type="caution">
    <text evidence="1">The sequence shown here is derived from an EMBL/GenBank/DDBJ whole genome shotgun (WGS) entry which is preliminary data.</text>
</comment>
<evidence type="ECO:0000313" key="2">
    <source>
        <dbReference type="Proteomes" id="UP000711996"/>
    </source>
</evidence>
<organism evidence="1 2">
    <name type="scientific">Colletotrichum siamense</name>
    <name type="common">Anthracnose fungus</name>
    <dbReference type="NCBI Taxonomy" id="690259"/>
    <lineage>
        <taxon>Eukaryota</taxon>
        <taxon>Fungi</taxon>
        <taxon>Dikarya</taxon>
        <taxon>Ascomycota</taxon>
        <taxon>Pezizomycotina</taxon>
        <taxon>Sordariomycetes</taxon>
        <taxon>Hypocreomycetidae</taxon>
        <taxon>Glomerellales</taxon>
        <taxon>Glomerellaceae</taxon>
        <taxon>Colletotrichum</taxon>
        <taxon>Colletotrichum gloeosporioides species complex</taxon>
    </lineage>
</organism>
<reference evidence="1" key="1">
    <citation type="submission" date="2019-06" db="EMBL/GenBank/DDBJ databases">
        <authorList>
            <person name="Gan P."/>
            <person name="Shirasu K."/>
        </authorList>
    </citation>
    <scope>NUCLEOTIDE SEQUENCE [LARGE SCALE GENOMIC DNA]</scope>
    <source>
        <strain evidence="1">CAD2</strain>
    </source>
</reference>
<evidence type="ECO:0000313" key="1">
    <source>
        <dbReference type="EMBL" id="KAF4858077.1"/>
    </source>
</evidence>
<sequence length="88" mass="9782">MEDEGVHRSHFSDLQCSGVVVCSRRIGVRQSTCIQPRRRWLPLTVGKRRVSMSVWVESTADWLWASVAFQQTGCLSGTRGSSVSRTGA</sequence>
<keyword evidence="2" id="KW-1185">Reference proteome</keyword>
<protein>
    <submittedName>
        <fullName evidence="1">Uncharacterized protein</fullName>
    </submittedName>
</protein>
<dbReference type="Proteomes" id="UP000711996">
    <property type="component" value="Unassembled WGS sequence"/>
</dbReference>
<dbReference type="OrthoDB" id="10358081at2759"/>
<dbReference type="AlphaFoldDB" id="A0A9P5K4P5"/>